<dbReference type="PANTHER" id="PTHR43712:SF2">
    <property type="entry name" value="O-METHYLTRANSFERASE CICE"/>
    <property type="match status" value="1"/>
</dbReference>
<dbReference type="PANTHER" id="PTHR43712">
    <property type="entry name" value="PUTATIVE (AFU_ORTHOLOGUE AFUA_4G14580)-RELATED"/>
    <property type="match status" value="1"/>
</dbReference>
<keyword evidence="3" id="KW-0949">S-adenosyl-L-methionine</keyword>
<feature type="domain" description="O-methyltransferase C-terminal" evidence="4">
    <location>
        <begin position="115"/>
        <end position="332"/>
    </location>
</feature>
<organism evidence="6 7">
    <name type="scientific">Streptomyces sirii</name>
    <dbReference type="NCBI Taxonomy" id="3127701"/>
    <lineage>
        <taxon>Bacteria</taxon>
        <taxon>Bacillati</taxon>
        <taxon>Actinomycetota</taxon>
        <taxon>Actinomycetes</taxon>
        <taxon>Kitasatosporales</taxon>
        <taxon>Streptomycetaceae</taxon>
        <taxon>Streptomyces</taxon>
    </lineage>
</organism>
<dbReference type="InterPro" id="IPR036388">
    <property type="entry name" value="WH-like_DNA-bd_sf"/>
</dbReference>
<keyword evidence="2" id="KW-0808">Transferase</keyword>
<dbReference type="PIRSF" id="PIRSF005739">
    <property type="entry name" value="O-mtase"/>
    <property type="match status" value="1"/>
</dbReference>
<dbReference type="GO" id="GO:0008168">
    <property type="term" value="F:methyltransferase activity"/>
    <property type="evidence" value="ECO:0007669"/>
    <property type="project" value="UniProtKB-KW"/>
</dbReference>
<dbReference type="SUPFAM" id="SSF46785">
    <property type="entry name" value="Winged helix' DNA-binding domain"/>
    <property type="match status" value="1"/>
</dbReference>
<keyword evidence="1 6" id="KW-0489">Methyltransferase</keyword>
<reference evidence="6 7" key="1">
    <citation type="submission" date="2024-03" db="EMBL/GenBank/DDBJ databases">
        <title>The complete genome of Streptomyces sirii sp.nov.</title>
        <authorList>
            <person name="Zakalyukina Y.V."/>
            <person name="Belik A.R."/>
            <person name="Biryukov M.V."/>
            <person name="Baturina O.A."/>
            <person name="Kabilov M.R."/>
        </authorList>
    </citation>
    <scope>NUCLEOTIDE SEQUENCE [LARGE SCALE GENOMIC DNA]</scope>
    <source>
        <strain evidence="6 7">BP-8</strain>
    </source>
</reference>
<protein>
    <submittedName>
        <fullName evidence="6">Methyltransferase</fullName>
    </submittedName>
</protein>
<dbReference type="RefSeq" id="WP_399150668.1">
    <property type="nucleotide sequence ID" value="NZ_CP147982.1"/>
</dbReference>
<evidence type="ECO:0000256" key="3">
    <source>
        <dbReference type="ARBA" id="ARBA00022691"/>
    </source>
</evidence>
<gene>
    <name evidence="6" type="ORF">WAB15_06150</name>
</gene>
<evidence type="ECO:0000259" key="4">
    <source>
        <dbReference type="Pfam" id="PF00891"/>
    </source>
</evidence>
<proteinExistence type="predicted"/>
<dbReference type="InterPro" id="IPR029063">
    <property type="entry name" value="SAM-dependent_MTases_sf"/>
</dbReference>
<dbReference type="Pfam" id="PF00891">
    <property type="entry name" value="Methyltransf_2"/>
    <property type="match status" value="1"/>
</dbReference>
<dbReference type="Pfam" id="PF08100">
    <property type="entry name" value="Dimerisation"/>
    <property type="match status" value="1"/>
</dbReference>
<evidence type="ECO:0000256" key="2">
    <source>
        <dbReference type="ARBA" id="ARBA00022679"/>
    </source>
</evidence>
<dbReference type="EMBL" id="CP147982">
    <property type="protein sequence ID" value="WXK75583.1"/>
    <property type="molecule type" value="Genomic_DNA"/>
</dbReference>
<dbReference type="InterPro" id="IPR036390">
    <property type="entry name" value="WH_DNA-bd_sf"/>
</dbReference>
<dbReference type="CDD" id="cd02440">
    <property type="entry name" value="AdoMet_MTases"/>
    <property type="match status" value="1"/>
</dbReference>
<dbReference type="Gene3D" id="1.10.10.10">
    <property type="entry name" value="Winged helix-like DNA-binding domain superfamily/Winged helix DNA-binding domain"/>
    <property type="match status" value="1"/>
</dbReference>
<dbReference type="SUPFAM" id="SSF53335">
    <property type="entry name" value="S-adenosyl-L-methionine-dependent methyltransferases"/>
    <property type="match status" value="1"/>
</dbReference>
<dbReference type="GO" id="GO:0032259">
    <property type="term" value="P:methylation"/>
    <property type="evidence" value="ECO:0007669"/>
    <property type="project" value="UniProtKB-KW"/>
</dbReference>
<dbReference type="InterPro" id="IPR012967">
    <property type="entry name" value="COMT_dimerisation"/>
</dbReference>
<evidence type="ECO:0000313" key="7">
    <source>
        <dbReference type="Proteomes" id="UP001626628"/>
    </source>
</evidence>
<evidence type="ECO:0000259" key="5">
    <source>
        <dbReference type="Pfam" id="PF08100"/>
    </source>
</evidence>
<keyword evidence="7" id="KW-1185">Reference proteome</keyword>
<dbReference type="Gene3D" id="3.40.50.150">
    <property type="entry name" value="Vaccinia Virus protein VP39"/>
    <property type="match status" value="1"/>
</dbReference>
<evidence type="ECO:0000256" key="1">
    <source>
        <dbReference type="ARBA" id="ARBA00022603"/>
    </source>
</evidence>
<dbReference type="InterPro" id="IPR001077">
    <property type="entry name" value="COMT_C"/>
</dbReference>
<dbReference type="Proteomes" id="UP001626628">
    <property type="component" value="Chromosome"/>
</dbReference>
<accession>A0ABZ2QGE1</accession>
<dbReference type="PROSITE" id="PS51683">
    <property type="entry name" value="SAM_OMT_II"/>
    <property type="match status" value="1"/>
</dbReference>
<evidence type="ECO:0000313" key="6">
    <source>
        <dbReference type="EMBL" id="WXK75583.1"/>
    </source>
</evidence>
<dbReference type="Gene3D" id="1.10.287.1350">
    <property type="match status" value="1"/>
</dbReference>
<sequence length="353" mass="37785">MSYEKQPSDEARDALVRIAYGGMAAHTLGAAARMGIVDLIGDGERGADELAKECAAEPQAMGRLLRSLAGLGLLVERSPGTFATTPAGALLHSDHPESLRSFSRMFTDPTILRAWELLDDSVRTGRPSFDTAFGQDFFGYLAQQPQLSADFNAAMGQATRDTAALVPAAYDFGRFRTVADIGGGDGTLLAPILQAHPGLRGILFDSSEGLAQAGTRLADEGLDGRCSLVAGDFFATAPEGADLYLLKSVIHDWNDEQCTTILRHCRQAIPDDGRLLIIEPVLPPVVAPSASGVDPSEAGVLYLSDLNMLVNVEGRERTRDDFDQLCRAAGFALRTVIPLPEPNRFCLIEAEPV</sequence>
<name>A0ABZ2QGE1_9ACTN</name>
<dbReference type="InterPro" id="IPR016461">
    <property type="entry name" value="COMT-like"/>
</dbReference>
<feature type="domain" description="O-methyltransferase dimerisation" evidence="5">
    <location>
        <begin position="18"/>
        <end position="93"/>
    </location>
</feature>